<protein>
    <recommendedName>
        <fullName evidence="3">eCIS core domain-containing protein</fullName>
    </recommendedName>
</protein>
<dbReference type="Pfam" id="PF13699">
    <property type="entry name" value="eCIS_core"/>
    <property type="match status" value="1"/>
</dbReference>
<accession>A0A8D4VV52</accession>
<name>A0A8D4VV52_9GAMM</name>
<dbReference type="AlphaFoldDB" id="A0A8D4VV52"/>
<keyword evidence="5" id="KW-1185">Reference proteome</keyword>
<keyword evidence="1" id="KW-0175">Coiled coil</keyword>
<evidence type="ECO:0000256" key="1">
    <source>
        <dbReference type="SAM" id="Coils"/>
    </source>
</evidence>
<dbReference type="EMBL" id="AP019782">
    <property type="protein sequence ID" value="BBL72820.1"/>
    <property type="molecule type" value="Genomic_DNA"/>
</dbReference>
<dbReference type="RefSeq" id="WP_082411488.1">
    <property type="nucleotide sequence ID" value="NZ_AP019782.1"/>
</dbReference>
<proteinExistence type="predicted"/>
<gene>
    <name evidence="4" type="ORF">MoryE10_34260</name>
</gene>
<evidence type="ECO:0000259" key="3">
    <source>
        <dbReference type="Pfam" id="PF13699"/>
    </source>
</evidence>
<evidence type="ECO:0000313" key="5">
    <source>
        <dbReference type="Proteomes" id="UP000824988"/>
    </source>
</evidence>
<reference evidence="4" key="1">
    <citation type="submission" date="2019-06" db="EMBL/GenBank/DDBJ databases">
        <title>Complete genome sequence of Methylogaea oryzae strain JCM16910.</title>
        <authorList>
            <person name="Asakawa S."/>
        </authorList>
    </citation>
    <scope>NUCLEOTIDE SEQUENCE</scope>
    <source>
        <strain evidence="4">E10</strain>
    </source>
</reference>
<evidence type="ECO:0000313" key="4">
    <source>
        <dbReference type="EMBL" id="BBL72820.1"/>
    </source>
</evidence>
<organism evidence="4 5">
    <name type="scientific">Methylogaea oryzae</name>
    <dbReference type="NCBI Taxonomy" id="1295382"/>
    <lineage>
        <taxon>Bacteria</taxon>
        <taxon>Pseudomonadati</taxon>
        <taxon>Pseudomonadota</taxon>
        <taxon>Gammaproteobacteria</taxon>
        <taxon>Methylococcales</taxon>
        <taxon>Methylococcaceae</taxon>
        <taxon>Methylogaea</taxon>
    </lineage>
</organism>
<dbReference type="Proteomes" id="UP000824988">
    <property type="component" value="Chromosome"/>
</dbReference>
<feature type="region of interest" description="Disordered" evidence="2">
    <location>
        <begin position="716"/>
        <end position="751"/>
    </location>
</feature>
<feature type="region of interest" description="Disordered" evidence="2">
    <location>
        <begin position="783"/>
        <end position="804"/>
    </location>
</feature>
<sequence length="1017" mass="109329">MSKSASLALQPAAPSASVKSSVLQRQSECRNPTLEADECGAFGSKHGVLQRKAMSQHPSIVVPSSVYEVLNSPGQPLDAATRVYMESRYAQDFSDVRVHTDGKAAESAQAVNALAYTVGKNVVFDSGQYAPNTAEGRRLMAHELAHVIQQRFTAPAVAPCLRIGDANDPAEAEADRLAQRVVAGQAASVGWACGAYLARSEKEPATFDEKILQRLKAKPKGNDAASQDAWQQSLRALFKSVPENLRNGLAKRLAPKSKDALGQYFRAQIADESLRAELLELLGLRTTVEAPSNPGPTAAAAKGKVPADSIAQRIQKGLFGAVLQELNGMSMAAMLKTLKDVQDANLESLMLHIDAANPLGEASKNRMAAAIGAVHMSRNGVTTGKLDALDDAMDKAALPEDQRALIRAILPALPGGAATRVHTYFEPANQSLPQGDGGKIVEKWSTAKAYRVLKDLPAKELETTLAQIDKSQLQALMMSSRQAEQYGEMKLEQLRQALYVAWVTRFPEERAKFDVGEEENPILKMSTGAKIFESITRSFRKLPGQGWERLKELLTPEAIAMMVGFTAAYVVSQTTPVGWVADIIVGGLIAATVLMVGREAIDIVKLLIAFSKKASGATSEQDLDQAAELLATAVSKAGVDIILAILFHKAGKAANLKPPGPRSPGLLEVMQKGGGKIKTTLLDTPATADYVTEGGMVIRMPVEQVPGNIMMMEGTSGGASAPRGGVGAPGKGAPAKGPVMEAAGKPAKNLPGKKLAAADAVAKKKPSSPGELLAEAKKVAANEEPAAAAEKPSAAEKTASAEPAAKPVAIDPKVAAKNRVLSQIADNQALKTQIYSEIQEAVQRGKQRLAPEERTALDRQKAQLAKEAENAAKEGTELQKQLAELEVSPYQKARAYSFSDAAAKEVIRRARGLDEMSGKKAQEPSIDHIVPIEEIVEFERYNDLFWDDQQAVLSRVDNLRLMEKVLNSSKGSRRWANWREGLRAYGKEVWEKMVQTEGELRRLIQEDIKARAAKRHR</sequence>
<dbReference type="InterPro" id="IPR025295">
    <property type="entry name" value="eCIS_core_dom"/>
</dbReference>
<feature type="coiled-coil region" evidence="1">
    <location>
        <begin position="854"/>
        <end position="888"/>
    </location>
</feature>
<evidence type="ECO:0000256" key="2">
    <source>
        <dbReference type="SAM" id="MobiDB-lite"/>
    </source>
</evidence>
<dbReference type="KEGG" id="moz:MoryE10_34260"/>
<feature type="domain" description="eCIS core" evidence="3">
    <location>
        <begin position="76"/>
        <end position="151"/>
    </location>
</feature>